<evidence type="ECO:0000313" key="2">
    <source>
        <dbReference type="Proteomes" id="UP000256964"/>
    </source>
</evidence>
<accession>A0A371CWK8</accession>
<protein>
    <submittedName>
        <fullName evidence="1">Uncharacterized protein</fullName>
    </submittedName>
</protein>
<gene>
    <name evidence="1" type="ORF">OH76DRAFT_1051661</name>
</gene>
<dbReference type="Proteomes" id="UP000256964">
    <property type="component" value="Unassembled WGS sequence"/>
</dbReference>
<proteinExistence type="predicted"/>
<organism evidence="1 2">
    <name type="scientific">Lentinus brumalis</name>
    <dbReference type="NCBI Taxonomy" id="2498619"/>
    <lineage>
        <taxon>Eukaryota</taxon>
        <taxon>Fungi</taxon>
        <taxon>Dikarya</taxon>
        <taxon>Basidiomycota</taxon>
        <taxon>Agaricomycotina</taxon>
        <taxon>Agaricomycetes</taxon>
        <taxon>Polyporales</taxon>
        <taxon>Polyporaceae</taxon>
        <taxon>Lentinus</taxon>
    </lineage>
</organism>
<reference evidence="1 2" key="1">
    <citation type="journal article" date="2018" name="Biotechnol. Biofuels">
        <title>Integrative visual omics of the white-rot fungus Polyporus brumalis exposes the biotechnological potential of its oxidative enzymes for delignifying raw plant biomass.</title>
        <authorList>
            <person name="Miyauchi S."/>
            <person name="Rancon A."/>
            <person name="Drula E."/>
            <person name="Hage H."/>
            <person name="Chaduli D."/>
            <person name="Favel A."/>
            <person name="Grisel S."/>
            <person name="Henrissat B."/>
            <person name="Herpoel-Gimbert I."/>
            <person name="Ruiz-Duenas F.J."/>
            <person name="Chevret D."/>
            <person name="Hainaut M."/>
            <person name="Lin J."/>
            <person name="Wang M."/>
            <person name="Pangilinan J."/>
            <person name="Lipzen A."/>
            <person name="Lesage-Meessen L."/>
            <person name="Navarro D."/>
            <person name="Riley R."/>
            <person name="Grigoriev I.V."/>
            <person name="Zhou S."/>
            <person name="Raouche S."/>
            <person name="Rosso M.N."/>
        </authorList>
    </citation>
    <scope>NUCLEOTIDE SEQUENCE [LARGE SCALE GENOMIC DNA]</scope>
    <source>
        <strain evidence="1 2">BRFM 1820</strain>
    </source>
</reference>
<name>A0A371CWK8_9APHY</name>
<evidence type="ECO:0000313" key="1">
    <source>
        <dbReference type="EMBL" id="RDX44640.1"/>
    </source>
</evidence>
<dbReference type="AlphaFoldDB" id="A0A371CWK8"/>
<dbReference type="EMBL" id="KZ857447">
    <property type="protein sequence ID" value="RDX44640.1"/>
    <property type="molecule type" value="Genomic_DNA"/>
</dbReference>
<sequence length="171" mass="18792">MHDASTRPQSDGETSVQPHRKHDAFFARSEDVSATSSSLSALHTARRLARIASIDVKSASNVAQWFSSSCPAGAVLCRTKCTRRASLETTQDEHSSRYQYHLHSTTPRAVCSQAYTTRNYDMTTHHASPARCKLRARCKAPNMQHTSFYTSLPLEGLGTTTPAPGGFIVHN</sequence>
<keyword evidence="2" id="KW-1185">Reference proteome</keyword>